<reference evidence="2" key="1">
    <citation type="journal article" date="2022" name="Nat. Commun.">
        <title>Chromosome evolution and the genetic basis of agronomically important traits in greater yam.</title>
        <authorList>
            <person name="Bredeson J.V."/>
            <person name="Lyons J.B."/>
            <person name="Oniyinde I.O."/>
            <person name="Okereke N.R."/>
            <person name="Kolade O."/>
            <person name="Nnabue I."/>
            <person name="Nwadili C.O."/>
            <person name="Hribova E."/>
            <person name="Parker M."/>
            <person name="Nwogha J."/>
            <person name="Shu S."/>
            <person name="Carlson J."/>
            <person name="Kariba R."/>
            <person name="Muthemba S."/>
            <person name="Knop K."/>
            <person name="Barton G.J."/>
            <person name="Sherwood A.V."/>
            <person name="Lopez-Montes A."/>
            <person name="Asiedu R."/>
            <person name="Jamnadass R."/>
            <person name="Muchugi A."/>
            <person name="Goodstein D."/>
            <person name="Egesi C.N."/>
            <person name="Featherston J."/>
            <person name="Asfaw A."/>
            <person name="Simpson G.G."/>
            <person name="Dolezel J."/>
            <person name="Hendre P.S."/>
            <person name="Van Deynze A."/>
            <person name="Kumar P.L."/>
            <person name="Obidiegwu J.E."/>
            <person name="Bhattacharjee R."/>
            <person name="Rokhsar D.S."/>
        </authorList>
    </citation>
    <scope>NUCLEOTIDE SEQUENCE [LARGE SCALE GENOMIC DNA]</scope>
    <source>
        <strain evidence="2">cv. TDa95/00328</strain>
    </source>
</reference>
<accession>A0ACB7UIZ1</accession>
<evidence type="ECO:0000313" key="1">
    <source>
        <dbReference type="EMBL" id="KAH7660232.1"/>
    </source>
</evidence>
<name>A0ACB7UIZ1_DIOAL</name>
<evidence type="ECO:0000313" key="2">
    <source>
        <dbReference type="Proteomes" id="UP000827976"/>
    </source>
</evidence>
<sequence>MSGRVAIPANVRRMIQEIKEIAGNHGDEEVYAVLKECSMDPNETAHRLLFQDTFHEVKRKRDKRKESNKEPTDSRWRPGVEGRGGRGGRANYSSRHVANDAGGGKNANAGRENGAEIVNANTPSPLIHDAEMKSRIPMQSSFGSLANGTSNVKSSFSSHGSGSQVSYVNCMAKAEEIFTTNSNKKGVSIDSKISSVPSQQIPVSAQRQSSMAPSHDSEVFVSASDPVGSVLVPNLDVGAPGVVGSSKSEGGSQSAIVKTVKKVVAHDFADSEFSSIGSNGSSEIGNNYMHGKLQIKSPRNETKQPLDVPLQMPSSSLTPSISSRPSSNYSNRSQQLSSLHKAGPNKEWKPKTSHVNTAHSSVIPATSEILSVTVEVAGHSVPVLSSTASEDDVPNLQKRLERLHFSDTKGVIIPDHLQVPDSNKYSLRFGSFDANYEPGASFLNGSNSDRCSTPLSELTQEIDENIEQPPSGQVAPPTVEEAAYLDDFQSSTLNLENLASRESDISSSGSILQEYDQSKPEPTLAAEIPEHSIVQTAPTYPTLTLTPQMLGDQFAGFEGSENHLRDASHLPSFVSGNSLVPSSTGPTLAVSQAAGAMQSSIPVTLQPVPMFRQPAGVHIAHYHPNYIPYNQFLSPFFVQPAATIHPFLSSTAFPQQTPAAGMFTPPAAAASPNSMKYTMPQYKPGNNTVNSAHIGMMTGYGTYNSTPAGYNPNPNGTSGSSKSNEDLTGSSQFKENNVYLTGQQSDGSAVWVATPGHDISALQASSFYNLPPHQHLTFAPSQATHGAFPGIYHPAPTVTPTAVHPLLPQSQPTAGSIEMVGPPAGVYQQPQRGQINWANTY</sequence>
<protein>
    <submittedName>
        <fullName evidence="1">UBA-like protein</fullName>
    </submittedName>
</protein>
<dbReference type="EMBL" id="CM037026">
    <property type="protein sequence ID" value="KAH7660232.1"/>
    <property type="molecule type" value="Genomic_DNA"/>
</dbReference>
<keyword evidence="2" id="KW-1185">Reference proteome</keyword>
<organism evidence="1 2">
    <name type="scientific">Dioscorea alata</name>
    <name type="common">Purple yam</name>
    <dbReference type="NCBI Taxonomy" id="55571"/>
    <lineage>
        <taxon>Eukaryota</taxon>
        <taxon>Viridiplantae</taxon>
        <taxon>Streptophyta</taxon>
        <taxon>Embryophyta</taxon>
        <taxon>Tracheophyta</taxon>
        <taxon>Spermatophyta</taxon>
        <taxon>Magnoliopsida</taxon>
        <taxon>Liliopsida</taxon>
        <taxon>Dioscoreales</taxon>
        <taxon>Dioscoreaceae</taxon>
        <taxon>Dioscorea</taxon>
    </lineage>
</organism>
<gene>
    <name evidence="1" type="ORF">IHE45_16G085900</name>
</gene>
<proteinExistence type="predicted"/>
<comment type="caution">
    <text evidence="1">The sequence shown here is derived from an EMBL/GenBank/DDBJ whole genome shotgun (WGS) entry which is preliminary data.</text>
</comment>
<dbReference type="Proteomes" id="UP000827976">
    <property type="component" value="Chromosome 16"/>
</dbReference>